<evidence type="ECO:0000313" key="2">
    <source>
        <dbReference type="EMBL" id="CAD7202479.1"/>
    </source>
</evidence>
<feature type="region of interest" description="Disordered" evidence="1">
    <location>
        <begin position="1"/>
        <end position="84"/>
    </location>
</feature>
<feature type="compositionally biased region" description="Polar residues" evidence="1">
    <location>
        <begin position="73"/>
        <end position="84"/>
    </location>
</feature>
<feature type="compositionally biased region" description="Acidic residues" evidence="1">
    <location>
        <begin position="59"/>
        <end position="70"/>
    </location>
</feature>
<dbReference type="AlphaFoldDB" id="A0A7R8VTP3"/>
<organism evidence="2">
    <name type="scientific">Timema douglasi</name>
    <name type="common">Walking stick</name>
    <dbReference type="NCBI Taxonomy" id="61478"/>
    <lineage>
        <taxon>Eukaryota</taxon>
        <taxon>Metazoa</taxon>
        <taxon>Ecdysozoa</taxon>
        <taxon>Arthropoda</taxon>
        <taxon>Hexapoda</taxon>
        <taxon>Insecta</taxon>
        <taxon>Pterygota</taxon>
        <taxon>Neoptera</taxon>
        <taxon>Polyneoptera</taxon>
        <taxon>Phasmatodea</taxon>
        <taxon>Timematodea</taxon>
        <taxon>Timematoidea</taxon>
        <taxon>Timematidae</taxon>
        <taxon>Timema</taxon>
    </lineage>
</organism>
<dbReference type="EMBL" id="OA569416">
    <property type="protein sequence ID" value="CAD7202479.1"/>
    <property type="molecule type" value="Genomic_DNA"/>
</dbReference>
<accession>A0A7R8VTP3</accession>
<proteinExistence type="predicted"/>
<feature type="compositionally biased region" description="Basic and acidic residues" evidence="1">
    <location>
        <begin position="49"/>
        <end position="58"/>
    </location>
</feature>
<protein>
    <submittedName>
        <fullName evidence="2">Uncharacterized protein</fullName>
    </submittedName>
</protein>
<evidence type="ECO:0000256" key="1">
    <source>
        <dbReference type="SAM" id="MobiDB-lite"/>
    </source>
</evidence>
<sequence length="84" mass="9431">MKHVKDDSYRGNANRKVPACGSGKSSKGNCPICQEKQRRPLANYIRSKSTQDRKKETSICEEDEEEEEEATSSKDQQGAISKPK</sequence>
<gene>
    <name evidence="2" type="ORF">TDIB3V08_LOCUS8661</name>
</gene>
<reference evidence="2" key="1">
    <citation type="submission" date="2020-11" db="EMBL/GenBank/DDBJ databases">
        <authorList>
            <person name="Tran Van P."/>
        </authorList>
    </citation>
    <scope>NUCLEOTIDE SEQUENCE</scope>
</reference>
<name>A0A7R8VTP3_TIMDO</name>